<dbReference type="PROSITE" id="PS50023">
    <property type="entry name" value="LIM_DOMAIN_2"/>
    <property type="match status" value="1"/>
</dbReference>
<dbReference type="EMBL" id="UZAE01012778">
    <property type="protein sequence ID" value="VDO06606.1"/>
    <property type="molecule type" value="Genomic_DNA"/>
</dbReference>
<dbReference type="Pfam" id="PF00412">
    <property type="entry name" value="LIM"/>
    <property type="match status" value="1"/>
</dbReference>
<dbReference type="GO" id="GO:0046872">
    <property type="term" value="F:metal ion binding"/>
    <property type="evidence" value="ECO:0007669"/>
    <property type="project" value="UniProtKB-KW"/>
</dbReference>
<evidence type="ECO:0000313" key="9">
    <source>
        <dbReference type="WBParaSite" id="HNAJ_0000986701-mRNA-1"/>
    </source>
</evidence>
<evidence type="ECO:0000313" key="7">
    <source>
        <dbReference type="EMBL" id="VDO06606.1"/>
    </source>
</evidence>
<evidence type="ECO:0000313" key="8">
    <source>
        <dbReference type="Proteomes" id="UP000278807"/>
    </source>
</evidence>
<evidence type="ECO:0000256" key="3">
    <source>
        <dbReference type="ARBA" id="ARBA00023038"/>
    </source>
</evidence>
<keyword evidence="1 4" id="KW-0479">Metal-binding</keyword>
<organism evidence="9">
    <name type="scientific">Rodentolepis nana</name>
    <name type="common">Dwarf tapeworm</name>
    <name type="synonym">Hymenolepis nana</name>
    <dbReference type="NCBI Taxonomy" id="102285"/>
    <lineage>
        <taxon>Eukaryota</taxon>
        <taxon>Metazoa</taxon>
        <taxon>Spiralia</taxon>
        <taxon>Lophotrochozoa</taxon>
        <taxon>Platyhelminthes</taxon>
        <taxon>Cestoda</taxon>
        <taxon>Eucestoda</taxon>
        <taxon>Cyclophyllidea</taxon>
        <taxon>Hymenolepididae</taxon>
        <taxon>Rodentolepis</taxon>
    </lineage>
</organism>
<dbReference type="Proteomes" id="UP000278807">
    <property type="component" value="Unassembled WGS sequence"/>
</dbReference>
<reference evidence="7 8" key="2">
    <citation type="submission" date="2018-11" db="EMBL/GenBank/DDBJ databases">
        <authorList>
            <consortium name="Pathogen Informatics"/>
        </authorList>
    </citation>
    <scope>NUCLEOTIDE SEQUENCE [LARGE SCALE GENOMIC DNA]</scope>
</reference>
<dbReference type="OrthoDB" id="25654at2759"/>
<dbReference type="STRING" id="102285.A0A0R3TQN9"/>
<gene>
    <name evidence="7" type="ORF">HNAJ_LOCUS9862</name>
</gene>
<feature type="compositionally biased region" description="Basic and acidic residues" evidence="5">
    <location>
        <begin position="190"/>
        <end position="199"/>
    </location>
</feature>
<keyword evidence="8" id="KW-1185">Reference proteome</keyword>
<dbReference type="Gene3D" id="2.10.110.10">
    <property type="entry name" value="Cysteine Rich Protein"/>
    <property type="match status" value="1"/>
</dbReference>
<dbReference type="SMART" id="SM00132">
    <property type="entry name" value="LIM"/>
    <property type="match status" value="1"/>
</dbReference>
<evidence type="ECO:0000256" key="5">
    <source>
        <dbReference type="SAM" id="MobiDB-lite"/>
    </source>
</evidence>
<protein>
    <submittedName>
        <fullName evidence="9">LIM zinc-binding domain-containing protein</fullName>
    </submittedName>
</protein>
<evidence type="ECO:0000259" key="6">
    <source>
        <dbReference type="PROSITE" id="PS50023"/>
    </source>
</evidence>
<evidence type="ECO:0000256" key="2">
    <source>
        <dbReference type="ARBA" id="ARBA00022833"/>
    </source>
</evidence>
<evidence type="ECO:0000256" key="4">
    <source>
        <dbReference type="PROSITE-ProRule" id="PRU00125"/>
    </source>
</evidence>
<dbReference type="WBParaSite" id="HNAJ_0000986701-mRNA-1">
    <property type="protein sequence ID" value="HNAJ_0000986701-mRNA-1"/>
    <property type="gene ID" value="HNAJ_0000986701"/>
</dbReference>
<evidence type="ECO:0000256" key="1">
    <source>
        <dbReference type="ARBA" id="ARBA00022723"/>
    </source>
</evidence>
<accession>A0A0R3TQN9</accession>
<feature type="region of interest" description="Disordered" evidence="5">
    <location>
        <begin position="173"/>
        <end position="206"/>
    </location>
</feature>
<dbReference type="CDD" id="cd09358">
    <property type="entry name" value="LIM_Mical_like"/>
    <property type="match status" value="1"/>
</dbReference>
<sequence>MNTRHLDSPFKEHPDLLNIDTEYAVNLKILLEGGPFNSFVQSKTLITNNGRRIDCSSDIDSISSSSPTSSPKDNISISHFECIPVEKAAPVNDLKVIPEEISISDSTSDHHSVIAFEQDSVRAYHSNFFPLKKDLHDTIDVSKTIPASNQVSRSVSLGKRNLSARIQSLLENFESNGQHHNDSSVCTSPESRRSSEKLLNKSGSPDNLFSDPKASAESCLVCNKVVYPLDRFSTGTHVYHKFCLRCNVCDRTLSPANCEYAKDELFCRSHFLDKAHGLRKFRSMFHILTSSRQF</sequence>
<keyword evidence="2 4" id="KW-0862">Zinc</keyword>
<keyword evidence="3 4" id="KW-0440">LIM domain</keyword>
<dbReference type="AlphaFoldDB" id="A0A0R3TQN9"/>
<dbReference type="SUPFAM" id="SSF57716">
    <property type="entry name" value="Glucocorticoid receptor-like (DNA-binding domain)"/>
    <property type="match status" value="1"/>
</dbReference>
<dbReference type="InterPro" id="IPR001781">
    <property type="entry name" value="Znf_LIM"/>
</dbReference>
<dbReference type="PANTHER" id="PTHR24206">
    <property type="entry name" value="OS06G0237300 PROTEIN"/>
    <property type="match status" value="1"/>
</dbReference>
<feature type="domain" description="LIM zinc-binding" evidence="6">
    <location>
        <begin position="217"/>
        <end position="277"/>
    </location>
</feature>
<proteinExistence type="predicted"/>
<reference evidence="9" key="1">
    <citation type="submission" date="2017-02" db="UniProtKB">
        <authorList>
            <consortium name="WormBaseParasite"/>
        </authorList>
    </citation>
    <scope>IDENTIFICATION</scope>
</reference>
<dbReference type="PROSITE" id="PS00478">
    <property type="entry name" value="LIM_DOMAIN_1"/>
    <property type="match status" value="1"/>
</dbReference>
<name>A0A0R3TQN9_RODNA</name>